<name>A0A7J6S843_PEROL</name>
<sequence>PKAHLVFFTSCYILIFFDRGLIAGLNLHLKETLSLTNFEAGVIGGMFILGYVIASPLFAILGQVSRVWTIRSICIGLVVRTSQYAFLGEALAMIVFIVLAIVWQNRFK</sequence>
<organism evidence="2 3">
    <name type="scientific">Perkinsus olseni</name>
    <name type="common">Perkinsus atlanticus</name>
    <dbReference type="NCBI Taxonomy" id="32597"/>
    <lineage>
        <taxon>Eukaryota</taxon>
        <taxon>Sar</taxon>
        <taxon>Alveolata</taxon>
        <taxon>Perkinsozoa</taxon>
        <taxon>Perkinsea</taxon>
        <taxon>Perkinsida</taxon>
        <taxon>Perkinsidae</taxon>
        <taxon>Perkinsus</taxon>
    </lineage>
</organism>
<protein>
    <submittedName>
        <fullName evidence="2">Protein spinster 3</fullName>
    </submittedName>
</protein>
<dbReference type="InterPro" id="IPR036259">
    <property type="entry name" value="MFS_trans_sf"/>
</dbReference>
<dbReference type="Proteomes" id="UP000553632">
    <property type="component" value="Unassembled WGS sequence"/>
</dbReference>
<keyword evidence="1" id="KW-1133">Transmembrane helix</keyword>
<feature type="transmembrane region" description="Helical" evidence="1">
    <location>
        <begin position="6"/>
        <end position="29"/>
    </location>
</feature>
<accession>A0A7J6S843</accession>
<keyword evidence="1" id="KW-0812">Transmembrane</keyword>
<keyword evidence="1" id="KW-0472">Membrane</keyword>
<reference evidence="2 3" key="1">
    <citation type="submission" date="2020-04" db="EMBL/GenBank/DDBJ databases">
        <title>Perkinsus olseni comparative genomics.</title>
        <authorList>
            <person name="Bogema D.R."/>
        </authorList>
    </citation>
    <scope>NUCLEOTIDE SEQUENCE [LARGE SCALE GENOMIC DNA]</scope>
    <source>
        <strain evidence="2 3">ATCC PRA-207</strain>
    </source>
</reference>
<feature type="non-terminal residue" evidence="2">
    <location>
        <position position="1"/>
    </location>
</feature>
<evidence type="ECO:0000256" key="1">
    <source>
        <dbReference type="SAM" id="Phobius"/>
    </source>
</evidence>
<feature type="transmembrane region" description="Helical" evidence="1">
    <location>
        <begin position="41"/>
        <end position="64"/>
    </location>
</feature>
<evidence type="ECO:0000313" key="3">
    <source>
        <dbReference type="Proteomes" id="UP000553632"/>
    </source>
</evidence>
<dbReference type="EMBL" id="JABANO010020390">
    <property type="protein sequence ID" value="KAF4728596.1"/>
    <property type="molecule type" value="Genomic_DNA"/>
</dbReference>
<feature type="transmembrane region" description="Helical" evidence="1">
    <location>
        <begin position="84"/>
        <end position="103"/>
    </location>
</feature>
<dbReference type="SUPFAM" id="SSF103473">
    <property type="entry name" value="MFS general substrate transporter"/>
    <property type="match status" value="1"/>
</dbReference>
<keyword evidence="3" id="KW-1185">Reference proteome</keyword>
<dbReference type="AlphaFoldDB" id="A0A7J6S843"/>
<comment type="caution">
    <text evidence="2">The sequence shown here is derived from an EMBL/GenBank/DDBJ whole genome shotgun (WGS) entry which is preliminary data.</text>
</comment>
<proteinExistence type="predicted"/>
<feature type="non-terminal residue" evidence="2">
    <location>
        <position position="108"/>
    </location>
</feature>
<evidence type="ECO:0000313" key="2">
    <source>
        <dbReference type="EMBL" id="KAF4728596.1"/>
    </source>
</evidence>
<gene>
    <name evidence="2" type="primary">SPNS3_8</name>
    <name evidence="2" type="ORF">FOZ63_022200</name>
</gene>